<dbReference type="Proteomes" id="UP000823926">
    <property type="component" value="Unassembled WGS sequence"/>
</dbReference>
<keyword evidence="10" id="KW-1133">Transmembrane helix</keyword>
<dbReference type="GO" id="GO:0020037">
    <property type="term" value="F:heme binding"/>
    <property type="evidence" value="ECO:0007669"/>
    <property type="project" value="InterPro"/>
</dbReference>
<evidence type="ECO:0000256" key="3">
    <source>
        <dbReference type="ARBA" id="ARBA00022559"/>
    </source>
</evidence>
<dbReference type="InterPro" id="IPR051395">
    <property type="entry name" value="Cytochrome_c_Peroxidase/MauG"/>
</dbReference>
<evidence type="ECO:0000259" key="11">
    <source>
        <dbReference type="PROSITE" id="PS51007"/>
    </source>
</evidence>
<dbReference type="FunFam" id="1.10.760.10:FF:000004">
    <property type="entry name" value="Cytochrome c peroxidase"/>
    <property type="match status" value="1"/>
</dbReference>
<dbReference type="Pfam" id="PF00034">
    <property type="entry name" value="Cytochrom_C"/>
    <property type="match status" value="1"/>
</dbReference>
<keyword evidence="8 9" id="KW-0408">Iron</keyword>
<gene>
    <name evidence="12" type="ORF">H9888_01605</name>
</gene>
<evidence type="ECO:0000256" key="4">
    <source>
        <dbReference type="ARBA" id="ARBA00022617"/>
    </source>
</evidence>
<dbReference type="GO" id="GO:0030313">
    <property type="term" value="C:cell envelope"/>
    <property type="evidence" value="ECO:0007669"/>
    <property type="project" value="UniProtKB-SubCell"/>
</dbReference>
<proteinExistence type="predicted"/>
<dbReference type="SUPFAM" id="SSF46626">
    <property type="entry name" value="Cytochrome c"/>
    <property type="match status" value="2"/>
</dbReference>
<dbReference type="InterPro" id="IPR009056">
    <property type="entry name" value="Cyt_c-like_dom"/>
</dbReference>
<feature type="domain" description="Cytochrome c" evidence="11">
    <location>
        <begin position="174"/>
        <end position="306"/>
    </location>
</feature>
<dbReference type="GO" id="GO:0004130">
    <property type="term" value="F:cytochrome-c peroxidase activity"/>
    <property type="evidence" value="ECO:0007669"/>
    <property type="project" value="TreeGrafter"/>
</dbReference>
<evidence type="ECO:0000256" key="7">
    <source>
        <dbReference type="ARBA" id="ARBA00023002"/>
    </source>
</evidence>
<dbReference type="InterPro" id="IPR004852">
    <property type="entry name" value="Di-haem_cyt_c_peroxidsae"/>
</dbReference>
<evidence type="ECO:0000256" key="10">
    <source>
        <dbReference type="SAM" id="Phobius"/>
    </source>
</evidence>
<evidence type="ECO:0000256" key="8">
    <source>
        <dbReference type="ARBA" id="ARBA00023004"/>
    </source>
</evidence>
<evidence type="ECO:0000256" key="1">
    <source>
        <dbReference type="ARBA" id="ARBA00004196"/>
    </source>
</evidence>
<keyword evidence="5 9" id="KW-0479">Metal-binding</keyword>
<evidence type="ECO:0000256" key="2">
    <source>
        <dbReference type="ARBA" id="ARBA00022448"/>
    </source>
</evidence>
<dbReference type="GO" id="GO:0046872">
    <property type="term" value="F:metal ion binding"/>
    <property type="evidence" value="ECO:0007669"/>
    <property type="project" value="UniProtKB-KW"/>
</dbReference>
<keyword evidence="2" id="KW-0813">Transport</keyword>
<dbReference type="AlphaFoldDB" id="A0A9D1TXL8"/>
<organism evidence="12 13">
    <name type="scientific">Candidatus Rikenella faecigallinarum</name>
    <dbReference type="NCBI Taxonomy" id="2838745"/>
    <lineage>
        <taxon>Bacteria</taxon>
        <taxon>Pseudomonadati</taxon>
        <taxon>Bacteroidota</taxon>
        <taxon>Bacteroidia</taxon>
        <taxon>Bacteroidales</taxon>
        <taxon>Rikenellaceae</taxon>
        <taxon>Rikenella</taxon>
    </lineage>
</organism>
<dbReference type="GO" id="GO:0009055">
    <property type="term" value="F:electron transfer activity"/>
    <property type="evidence" value="ECO:0007669"/>
    <property type="project" value="InterPro"/>
</dbReference>
<dbReference type="PANTHER" id="PTHR30600:SF7">
    <property type="entry name" value="CYTOCHROME C PEROXIDASE-RELATED"/>
    <property type="match status" value="1"/>
</dbReference>
<dbReference type="Gene3D" id="1.10.760.10">
    <property type="entry name" value="Cytochrome c-like domain"/>
    <property type="match status" value="2"/>
</dbReference>
<evidence type="ECO:0000256" key="5">
    <source>
        <dbReference type="ARBA" id="ARBA00022723"/>
    </source>
</evidence>
<keyword evidence="10" id="KW-0812">Transmembrane</keyword>
<keyword evidence="10" id="KW-0472">Membrane</keyword>
<evidence type="ECO:0000256" key="6">
    <source>
        <dbReference type="ARBA" id="ARBA00022982"/>
    </source>
</evidence>
<sequence>MKLVPKILIGVGAVVVIGGIAYHLSNSAPSTDLTRDQQALAIFEDGQCLMCHSENPDMPFYASFPVAKGLIQEDIAIGYKHTDLTGLYDALKNGKPVDEVTLAKVERVVEKGTMPMARFSMMHWGSAITAKKARMLKAWIAEHRAANYAAANVHAAFAFEPVQPIMDSLPVNPAKVALGKKLYHDTRFSADNSISCASCHELSTGGVDNKQYSDGVGGQKGGVNAPTVYNAALNFVQFWDGRAGTLAEQAGGPPMNPVEMACTSWDEIIVKLKEDKELTAEFLAVYPDGYSGDNLTDAIAEFEKTLLTPNSRFDRYLKGDSTAMTPTEIEGYTLFKANDCATCHVGANLGGQSYELMGLKADYFADRGLELTVEDNGRYKETQLERDRHRFKTPGLRNVALTAPYLHDGTAKTLEEAVDAMAVYQVGAPLSTADRDKIVAFLKTLTGEYQGQPLDAMKKI</sequence>
<keyword evidence="6" id="KW-0249">Electron transport</keyword>
<dbReference type="EMBL" id="DXHL01000007">
    <property type="protein sequence ID" value="HIW10172.1"/>
    <property type="molecule type" value="Genomic_DNA"/>
</dbReference>
<feature type="domain" description="Cytochrome c" evidence="11">
    <location>
        <begin position="34"/>
        <end position="144"/>
    </location>
</feature>
<dbReference type="Pfam" id="PF14376">
    <property type="entry name" value="Haem_bd"/>
    <property type="match status" value="1"/>
</dbReference>
<dbReference type="SMART" id="SM01235">
    <property type="entry name" value="Haem_bd"/>
    <property type="match status" value="1"/>
</dbReference>
<dbReference type="PROSITE" id="PS51007">
    <property type="entry name" value="CYTC"/>
    <property type="match status" value="3"/>
</dbReference>
<protein>
    <submittedName>
        <fullName evidence="12">Cytochrome-c peroxidase</fullName>
    </submittedName>
</protein>
<reference evidence="12" key="1">
    <citation type="journal article" date="2021" name="PeerJ">
        <title>Extensive microbial diversity within the chicken gut microbiome revealed by metagenomics and culture.</title>
        <authorList>
            <person name="Gilroy R."/>
            <person name="Ravi A."/>
            <person name="Getino M."/>
            <person name="Pursley I."/>
            <person name="Horton D.L."/>
            <person name="Alikhan N.F."/>
            <person name="Baker D."/>
            <person name="Gharbi K."/>
            <person name="Hall N."/>
            <person name="Watson M."/>
            <person name="Adriaenssens E.M."/>
            <person name="Foster-Nyarko E."/>
            <person name="Jarju S."/>
            <person name="Secka A."/>
            <person name="Antonio M."/>
            <person name="Oren A."/>
            <person name="Chaudhuri R.R."/>
            <person name="La Ragione R."/>
            <person name="Hildebrand F."/>
            <person name="Pallen M.J."/>
        </authorList>
    </citation>
    <scope>NUCLEOTIDE SEQUENCE</scope>
    <source>
        <strain evidence="12">ChiBcec15-1070</strain>
    </source>
</reference>
<accession>A0A9D1TXL8</accession>
<keyword evidence="4 9" id="KW-0349">Heme</keyword>
<keyword evidence="3 12" id="KW-0575">Peroxidase</keyword>
<comment type="subcellular location">
    <subcellularLocation>
        <location evidence="1">Cell envelope</location>
    </subcellularLocation>
</comment>
<comment type="caution">
    <text evidence="12">The sequence shown here is derived from an EMBL/GenBank/DDBJ whole genome shotgun (WGS) entry which is preliminary data.</text>
</comment>
<feature type="transmembrane region" description="Helical" evidence="10">
    <location>
        <begin position="7"/>
        <end position="25"/>
    </location>
</feature>
<keyword evidence="7" id="KW-0560">Oxidoreductase</keyword>
<reference evidence="12" key="2">
    <citation type="submission" date="2021-04" db="EMBL/GenBank/DDBJ databases">
        <authorList>
            <person name="Gilroy R."/>
        </authorList>
    </citation>
    <scope>NUCLEOTIDE SEQUENCE</scope>
    <source>
        <strain evidence="12">ChiBcec15-1070</strain>
    </source>
</reference>
<evidence type="ECO:0000313" key="12">
    <source>
        <dbReference type="EMBL" id="HIW10172.1"/>
    </source>
</evidence>
<evidence type="ECO:0000256" key="9">
    <source>
        <dbReference type="PROSITE-ProRule" id="PRU00433"/>
    </source>
</evidence>
<dbReference type="Pfam" id="PF03150">
    <property type="entry name" value="CCP_MauG"/>
    <property type="match status" value="1"/>
</dbReference>
<dbReference type="PANTHER" id="PTHR30600">
    <property type="entry name" value="CYTOCHROME C PEROXIDASE-RELATED"/>
    <property type="match status" value="1"/>
</dbReference>
<feature type="domain" description="Cytochrome c" evidence="11">
    <location>
        <begin position="326"/>
        <end position="446"/>
    </location>
</feature>
<name>A0A9D1TXL8_9BACT</name>
<dbReference type="InterPro" id="IPR036909">
    <property type="entry name" value="Cyt_c-like_dom_sf"/>
</dbReference>
<evidence type="ECO:0000313" key="13">
    <source>
        <dbReference type="Proteomes" id="UP000823926"/>
    </source>
</evidence>
<dbReference type="InterPro" id="IPR025992">
    <property type="entry name" value="Haem-bd"/>
</dbReference>